<sequence length="160" mass="17549">MPQTPFFFDKILGLWSVGIFNERAIAMEIDDFNGLWTINYHFPVGSFKTSEGADFFPLSEAYVAVVNGRFGGADIGGCTCVGSLTLNPDNSVNLRSVWDASRADANVYLPSPAGMTKGTVQIDLTLQVLREETKFLAFGTFAIGPIEMEINVERLRGLNE</sequence>
<dbReference type="Proteomes" id="UP001597296">
    <property type="component" value="Unassembled WGS sequence"/>
</dbReference>
<dbReference type="RefSeq" id="WP_377318507.1">
    <property type="nucleotide sequence ID" value="NZ_JBHUIY010000044.1"/>
</dbReference>
<gene>
    <name evidence="1" type="ORF">ACFSNB_16385</name>
</gene>
<protein>
    <recommendedName>
        <fullName evidence="3">THAP4-like heme-binding beta-barrel domain-containing protein</fullName>
    </recommendedName>
</protein>
<comment type="caution">
    <text evidence="1">The sequence shown here is derived from an EMBL/GenBank/DDBJ whole genome shotgun (WGS) entry which is preliminary data.</text>
</comment>
<evidence type="ECO:0008006" key="3">
    <source>
        <dbReference type="Google" id="ProtNLM"/>
    </source>
</evidence>
<name>A0ABW5CHD0_9PROT</name>
<evidence type="ECO:0000313" key="1">
    <source>
        <dbReference type="EMBL" id="MFD2235382.1"/>
    </source>
</evidence>
<evidence type="ECO:0000313" key="2">
    <source>
        <dbReference type="Proteomes" id="UP001597296"/>
    </source>
</evidence>
<proteinExistence type="predicted"/>
<accession>A0ABW5CHD0</accession>
<dbReference type="EMBL" id="JBHUIY010000044">
    <property type="protein sequence ID" value="MFD2235382.1"/>
    <property type="molecule type" value="Genomic_DNA"/>
</dbReference>
<reference evidence="2" key="1">
    <citation type="journal article" date="2019" name="Int. J. Syst. Evol. Microbiol.">
        <title>The Global Catalogue of Microorganisms (GCM) 10K type strain sequencing project: providing services to taxonomists for standard genome sequencing and annotation.</title>
        <authorList>
            <consortium name="The Broad Institute Genomics Platform"/>
            <consortium name="The Broad Institute Genome Sequencing Center for Infectious Disease"/>
            <person name="Wu L."/>
            <person name="Ma J."/>
        </authorList>
    </citation>
    <scope>NUCLEOTIDE SEQUENCE [LARGE SCALE GENOMIC DNA]</scope>
    <source>
        <strain evidence="2">KCTC 15012</strain>
    </source>
</reference>
<keyword evidence="2" id="KW-1185">Reference proteome</keyword>
<organism evidence="1 2">
    <name type="scientific">Phaeospirillum tilakii</name>
    <dbReference type="NCBI Taxonomy" id="741673"/>
    <lineage>
        <taxon>Bacteria</taxon>
        <taxon>Pseudomonadati</taxon>
        <taxon>Pseudomonadota</taxon>
        <taxon>Alphaproteobacteria</taxon>
        <taxon>Rhodospirillales</taxon>
        <taxon>Rhodospirillaceae</taxon>
        <taxon>Phaeospirillum</taxon>
    </lineage>
</organism>